<dbReference type="HOGENOM" id="CLU_158613_1_0_3"/>
<proteinExistence type="predicted"/>
<dbReference type="BioCyc" id="PMAR59922:G1G80-192-MONOMER"/>
<protein>
    <recommendedName>
        <fullName evidence="1">Nif11 domain-containing protein</fullName>
    </recommendedName>
</protein>
<evidence type="ECO:0000313" key="3">
    <source>
        <dbReference type="Proteomes" id="UP000002274"/>
    </source>
</evidence>
<organism evidence="2 3">
    <name type="scientific">Prochlorococcus marinus (strain MIT 9303)</name>
    <dbReference type="NCBI Taxonomy" id="59922"/>
    <lineage>
        <taxon>Bacteria</taxon>
        <taxon>Bacillati</taxon>
        <taxon>Cyanobacteriota</taxon>
        <taxon>Cyanophyceae</taxon>
        <taxon>Synechococcales</taxon>
        <taxon>Prochlorococcaceae</taxon>
        <taxon>Prochlorococcus</taxon>
    </lineage>
</organism>
<dbReference type="Proteomes" id="UP000002274">
    <property type="component" value="Chromosome"/>
</dbReference>
<dbReference type="AlphaFoldDB" id="A2C643"/>
<dbReference type="InterPro" id="IPR022516">
    <property type="entry name" value="CHP03798_Ocin"/>
</dbReference>
<evidence type="ECO:0000313" key="2">
    <source>
        <dbReference type="EMBL" id="ABM76953.1"/>
    </source>
</evidence>
<gene>
    <name evidence="2" type="ordered locus">P9303_01981</name>
</gene>
<dbReference type="Pfam" id="PF07862">
    <property type="entry name" value="Nif11"/>
    <property type="match status" value="1"/>
</dbReference>
<name>A2C643_PROM3</name>
<feature type="domain" description="Nif11" evidence="1">
    <location>
        <begin position="1"/>
        <end position="46"/>
    </location>
</feature>
<evidence type="ECO:0000259" key="1">
    <source>
        <dbReference type="Pfam" id="PF07862"/>
    </source>
</evidence>
<dbReference type="EMBL" id="CP000554">
    <property type="protein sequence ID" value="ABM76953.1"/>
    <property type="molecule type" value="Genomic_DNA"/>
</dbReference>
<dbReference type="RefSeq" id="WP_011824882.1">
    <property type="nucleotide sequence ID" value="NC_008820.1"/>
</dbReference>
<reference evidence="2 3" key="1">
    <citation type="journal article" date="2007" name="PLoS Genet.">
        <title>Patterns and implications of gene gain and loss in the evolution of Prochlorococcus.</title>
        <authorList>
            <person name="Kettler G.C."/>
            <person name="Martiny A.C."/>
            <person name="Huang K."/>
            <person name="Zucker J."/>
            <person name="Coleman M.L."/>
            <person name="Rodrigue S."/>
            <person name="Chen F."/>
            <person name="Lapidus A."/>
            <person name="Ferriera S."/>
            <person name="Johnson J."/>
            <person name="Steglich C."/>
            <person name="Church G.M."/>
            <person name="Richardson P."/>
            <person name="Chisholm S.W."/>
        </authorList>
    </citation>
    <scope>NUCLEOTIDE SEQUENCE [LARGE SCALE GENOMIC DNA]</scope>
    <source>
        <strain evidence="2 3">MIT 9303</strain>
    </source>
</reference>
<dbReference type="InterPro" id="IPR012903">
    <property type="entry name" value="Nif11"/>
</dbReference>
<dbReference type="NCBIfam" id="TIGR03798">
    <property type="entry name" value="leader_Nif11"/>
    <property type="match status" value="1"/>
</dbReference>
<accession>A2C643</accession>
<dbReference type="KEGG" id="pmf:P9303_01981"/>
<sequence length="60" mass="6892">MSYEQLKEFVAKVKQDKTLQDQVKKENADLVDIAKVAGFSITTDDLRIAYTEWVRDSLAK</sequence>